<feature type="region of interest" description="Disordered" evidence="1">
    <location>
        <begin position="1"/>
        <end position="86"/>
    </location>
</feature>
<dbReference type="InterPro" id="IPR013941">
    <property type="entry name" value="ZDS1_C"/>
</dbReference>
<feature type="compositionally biased region" description="Basic and acidic residues" evidence="1">
    <location>
        <begin position="118"/>
        <end position="143"/>
    </location>
</feature>
<evidence type="ECO:0000256" key="1">
    <source>
        <dbReference type="SAM" id="MobiDB-lite"/>
    </source>
</evidence>
<gene>
    <name evidence="3" type="ORF">J3Q64DRAFT_1636511</name>
</gene>
<feature type="region of interest" description="Disordered" evidence="1">
    <location>
        <begin position="389"/>
        <end position="408"/>
    </location>
</feature>
<dbReference type="Pfam" id="PF08632">
    <property type="entry name" value="Zds_C"/>
    <property type="match status" value="1"/>
</dbReference>
<feature type="domain" description="Protein Zds1 C-terminal" evidence="2">
    <location>
        <begin position="326"/>
        <end position="378"/>
    </location>
</feature>
<sequence length="464" mass="54266">MRDRVPANKHPQIAPGEFVNWINTHPTNPARRTSEIKRRNSSLSQSHVSEDEDNLSVKTSRSRSAKSTHSPSTKQKDSQQKTFKDDTMETIQEIEKVVPKESKSLLRRSAFSARGKTRKEALERERKDPRRTMSQRRPSDKEIPPMTDEGISLYDRPVCMSEWVDLGNATFSDDSQLGILSRVHDAETQVFSQLMDESFQEEEEQQQPEKHTIEPRPTISEATIKRPTIDRVKSKHEKKPSWLSGLFNDKEKKVRSSTRRRRAAEKRLEERRLEEKRLEEKRYSAQATKKQSGLASLFGRSLSIKPKAEPKFVEPKKKKRINQQDIIPPQFINSYRLPLHVERAVYRLSHYKLENPHRPLRHQVLISNFMFWYLSIINQHDNFAQAPQQQYVSNSPHQDDYSSQFHKKGKMSRFIISAKKRKDGPKTLLKDKWEDKSRPPAPQHAQDNHSSDEEDNVPLSYYKQ</sequence>
<dbReference type="SMART" id="SM01327">
    <property type="entry name" value="Zds_C"/>
    <property type="match status" value="1"/>
</dbReference>
<dbReference type="PANTHER" id="PTHR28089">
    <property type="entry name" value="PROTEIN ZDS1-RELATED"/>
    <property type="match status" value="1"/>
</dbReference>
<feature type="region of interest" description="Disordered" evidence="1">
    <location>
        <begin position="197"/>
        <end position="219"/>
    </location>
</feature>
<evidence type="ECO:0000259" key="2">
    <source>
        <dbReference type="SMART" id="SM01327"/>
    </source>
</evidence>
<dbReference type="PANTHER" id="PTHR28089:SF1">
    <property type="entry name" value="PROTEIN ZDS1-RELATED"/>
    <property type="match status" value="1"/>
</dbReference>
<organism evidence="3 4">
    <name type="scientific">Phycomyces blakesleeanus</name>
    <dbReference type="NCBI Taxonomy" id="4837"/>
    <lineage>
        <taxon>Eukaryota</taxon>
        <taxon>Fungi</taxon>
        <taxon>Fungi incertae sedis</taxon>
        <taxon>Mucoromycota</taxon>
        <taxon>Mucoromycotina</taxon>
        <taxon>Mucoromycetes</taxon>
        <taxon>Mucorales</taxon>
        <taxon>Phycomycetaceae</taxon>
        <taxon>Phycomyces</taxon>
    </lineage>
</organism>
<feature type="compositionally biased region" description="Basic and acidic residues" evidence="1">
    <location>
        <begin position="424"/>
        <end position="438"/>
    </location>
</feature>
<comment type="caution">
    <text evidence="3">The sequence shown here is derived from an EMBL/GenBank/DDBJ whole genome shotgun (WGS) entry which is preliminary data.</text>
</comment>
<feature type="compositionally biased region" description="Polar residues" evidence="1">
    <location>
        <begin position="389"/>
        <end position="404"/>
    </location>
</feature>
<feature type="compositionally biased region" description="Basic and acidic residues" evidence="1">
    <location>
        <begin position="74"/>
        <end position="86"/>
    </location>
</feature>
<feature type="region of interest" description="Disordered" evidence="1">
    <location>
        <begin position="106"/>
        <end position="150"/>
    </location>
</feature>
<evidence type="ECO:0000313" key="4">
    <source>
        <dbReference type="Proteomes" id="UP001448207"/>
    </source>
</evidence>
<feature type="region of interest" description="Disordered" evidence="1">
    <location>
        <begin position="417"/>
        <end position="464"/>
    </location>
</feature>
<dbReference type="Proteomes" id="UP001448207">
    <property type="component" value="Unassembled WGS sequence"/>
</dbReference>
<dbReference type="EMBL" id="JBCLYO010000004">
    <property type="protein sequence ID" value="KAL0090101.1"/>
    <property type="molecule type" value="Genomic_DNA"/>
</dbReference>
<feature type="compositionally biased region" description="Polar residues" evidence="1">
    <location>
        <begin position="21"/>
        <end position="31"/>
    </location>
</feature>
<name>A0ABR3B4X8_PHYBL</name>
<proteinExistence type="predicted"/>
<accession>A0ABR3B4X8</accession>
<reference evidence="3 4" key="1">
    <citation type="submission" date="2024-04" db="EMBL/GenBank/DDBJ databases">
        <title>Symmetric and asymmetric DNA N6-adenine methylation regulates different biological responses in Mucorales.</title>
        <authorList>
            <consortium name="Lawrence Berkeley National Laboratory"/>
            <person name="Lax C."/>
            <person name="Mondo S.J."/>
            <person name="Osorio-Concepcion M."/>
            <person name="Muszewska A."/>
            <person name="Corrochano-Luque M."/>
            <person name="Gutierrez G."/>
            <person name="Riley R."/>
            <person name="Lipzen A."/>
            <person name="Guo J."/>
            <person name="Hundley H."/>
            <person name="Amirebrahimi M."/>
            <person name="Ng V."/>
            <person name="Lorenzo-Gutierrez D."/>
            <person name="Binder U."/>
            <person name="Yang J."/>
            <person name="Song Y."/>
            <person name="Canovas D."/>
            <person name="Navarro E."/>
            <person name="Freitag M."/>
            <person name="Gabaldon T."/>
            <person name="Grigoriev I.V."/>
            <person name="Corrochano L.M."/>
            <person name="Nicolas F.E."/>
            <person name="Garre V."/>
        </authorList>
    </citation>
    <scope>NUCLEOTIDE SEQUENCE [LARGE SCALE GENOMIC DNA]</scope>
    <source>
        <strain evidence="3 4">L51</strain>
    </source>
</reference>
<keyword evidence="4" id="KW-1185">Reference proteome</keyword>
<protein>
    <recommendedName>
        <fullName evidence="2">Protein Zds1 C-terminal domain-containing protein</fullName>
    </recommendedName>
</protein>
<evidence type="ECO:0000313" key="3">
    <source>
        <dbReference type="EMBL" id="KAL0090101.1"/>
    </source>
</evidence>
<dbReference type="InterPro" id="IPR040206">
    <property type="entry name" value="Zds1/2"/>
</dbReference>